<evidence type="ECO:0000256" key="1">
    <source>
        <dbReference type="SAM" id="SignalP"/>
    </source>
</evidence>
<dbReference type="OrthoDB" id="202221at2759"/>
<proteinExistence type="predicted"/>
<feature type="signal peptide" evidence="1">
    <location>
        <begin position="1"/>
        <end position="22"/>
    </location>
</feature>
<dbReference type="AlphaFoldDB" id="A0A9K3L4A4"/>
<sequence>MWNLLRTTIICLLIESHSGVLAFQQFRALRPHALSSAVIRGHLGEGDDHDTLVPRRRTFLSRAIMGLLTPVAAIAKLPSAASAKDELFRPNPLTNPFLEQIRIWEQAEADNIKYGGELEMGDAGNKGKVGAYPSLLVPILKIDRELVQVKTLVHDTDNVKDSWSKALSILQQPTYDKIIFKKTFNKYGDNIYYSDPDRANLYLGGGATPKTEQSLAYLLRNDVLTNIENLRAELEYLLKTGETSETDDLYQYADVATSAMKKYLAIVPPNELAEAQKAL</sequence>
<evidence type="ECO:0000313" key="3">
    <source>
        <dbReference type="Proteomes" id="UP000693970"/>
    </source>
</evidence>
<feature type="chain" id="PRO_5039928533" evidence="1">
    <location>
        <begin position="23"/>
        <end position="279"/>
    </location>
</feature>
<reference evidence="2" key="2">
    <citation type="submission" date="2021-04" db="EMBL/GenBank/DDBJ databases">
        <authorList>
            <person name="Podell S."/>
        </authorList>
    </citation>
    <scope>NUCLEOTIDE SEQUENCE</scope>
    <source>
        <strain evidence="2">Hildebrandi</strain>
    </source>
</reference>
<dbReference type="EMBL" id="JAGRRH010000016">
    <property type="protein sequence ID" value="KAG7355072.1"/>
    <property type="molecule type" value="Genomic_DNA"/>
</dbReference>
<reference evidence="2" key="1">
    <citation type="journal article" date="2021" name="Sci. Rep.">
        <title>Diploid genomic architecture of Nitzschia inconspicua, an elite biomass production diatom.</title>
        <authorList>
            <person name="Oliver A."/>
            <person name="Podell S."/>
            <person name="Pinowska A."/>
            <person name="Traller J.C."/>
            <person name="Smith S.R."/>
            <person name="McClure R."/>
            <person name="Beliaev A."/>
            <person name="Bohutskyi P."/>
            <person name="Hill E.A."/>
            <person name="Rabines A."/>
            <person name="Zheng H."/>
            <person name="Allen L.Z."/>
            <person name="Kuo A."/>
            <person name="Grigoriev I.V."/>
            <person name="Allen A.E."/>
            <person name="Hazlebeck D."/>
            <person name="Allen E.E."/>
        </authorList>
    </citation>
    <scope>NUCLEOTIDE SEQUENCE</scope>
    <source>
        <strain evidence="2">Hildebrandi</strain>
    </source>
</reference>
<dbReference type="Proteomes" id="UP000693970">
    <property type="component" value="Unassembled WGS sequence"/>
</dbReference>
<keyword evidence="3" id="KW-1185">Reference proteome</keyword>
<comment type="caution">
    <text evidence="2">The sequence shown here is derived from an EMBL/GenBank/DDBJ whole genome shotgun (WGS) entry which is preliminary data.</text>
</comment>
<gene>
    <name evidence="2" type="ORF">IV203_004428</name>
</gene>
<protein>
    <submittedName>
        <fullName evidence="2">Uncharacterized protein</fullName>
    </submittedName>
</protein>
<organism evidence="2 3">
    <name type="scientific">Nitzschia inconspicua</name>
    <dbReference type="NCBI Taxonomy" id="303405"/>
    <lineage>
        <taxon>Eukaryota</taxon>
        <taxon>Sar</taxon>
        <taxon>Stramenopiles</taxon>
        <taxon>Ochrophyta</taxon>
        <taxon>Bacillariophyta</taxon>
        <taxon>Bacillariophyceae</taxon>
        <taxon>Bacillariophycidae</taxon>
        <taxon>Bacillariales</taxon>
        <taxon>Bacillariaceae</taxon>
        <taxon>Nitzschia</taxon>
    </lineage>
</organism>
<accession>A0A9K3L4A4</accession>
<evidence type="ECO:0000313" key="2">
    <source>
        <dbReference type="EMBL" id="KAG7355072.1"/>
    </source>
</evidence>
<keyword evidence="1" id="KW-0732">Signal</keyword>
<name>A0A9K3L4A4_9STRA</name>